<evidence type="ECO:0000313" key="4">
    <source>
        <dbReference type="Proteomes" id="UP000585474"/>
    </source>
</evidence>
<name>A0A7J0DQ04_9ERIC</name>
<proteinExistence type="predicted"/>
<reference evidence="4" key="1">
    <citation type="submission" date="2019-07" db="EMBL/GenBank/DDBJ databases">
        <title>De Novo Assembly of kiwifruit Actinidia rufa.</title>
        <authorList>
            <person name="Sugita-Konishi S."/>
            <person name="Sato K."/>
            <person name="Mori E."/>
            <person name="Abe Y."/>
            <person name="Kisaki G."/>
            <person name="Hamano K."/>
            <person name="Suezawa K."/>
            <person name="Otani M."/>
            <person name="Fukuda T."/>
            <person name="Manabe T."/>
            <person name="Gomi K."/>
            <person name="Tabuchi M."/>
            <person name="Akimitsu K."/>
            <person name="Kataoka I."/>
        </authorList>
    </citation>
    <scope>NUCLEOTIDE SEQUENCE [LARGE SCALE GENOMIC DNA]</scope>
    <source>
        <strain evidence="4">cv. Fuchu</strain>
    </source>
</reference>
<dbReference type="AlphaFoldDB" id="A0A7J0DQ04"/>
<sequence length="544" mass="61240">MFNNVDIRNLENTLPSWISDHLGELSNMMTKVIQYPSSPRENSFNSEGSPSIDTRPPLERYTNIMTRGKLDCLQEQGQSKSCLGGIQATSRDGRINSSSSREITRNSPMDYLGSLEFRYRGAPQHCNVLSILIEIEQERFDQISSTLEQGQYYLIKDVLHSKSFLKSFTLDYKKMVSSGRDNVKKKLVADAAHIATDEGDSYLSQDDPPRGEPSRDDSVEYIGTIRKMMRDILPPLPYQTLLSLLRAKIQPSFFNWELGSSSSSLEAWSDPRLPPELRSDEDKHEELAQMAKGRDEPKEKEAYYNPWGGDLSNPEVVLGLKASIMKNPAMLIRAHSTYRQRGGVKVGSELGDHKVVVLVSSLTNRSREMREKAMTQQANVASIWAQNMAKGLDVRVAKIEAEKQHAAKKLRRMKEEHNTALERYMKEIVELKGKEAFSKTSVIEEFKSSDDFKKAMEKATFSSLIRVCQGPLPRAVVGPFFLSLGGGMDPFFLVSTTCLPFFEGKMPGVSSWGRFLPMTMPFALLVSHPLARPFPWPSSRSSST</sequence>
<feature type="region of interest" description="Disordered" evidence="2">
    <location>
        <begin position="83"/>
        <end position="103"/>
    </location>
</feature>
<evidence type="ECO:0000256" key="1">
    <source>
        <dbReference type="SAM" id="Coils"/>
    </source>
</evidence>
<feature type="compositionally biased region" description="Basic and acidic residues" evidence="2">
    <location>
        <begin position="207"/>
        <end position="217"/>
    </location>
</feature>
<feature type="region of interest" description="Disordered" evidence="2">
    <location>
        <begin position="198"/>
        <end position="217"/>
    </location>
</feature>
<gene>
    <name evidence="3" type="ORF">Acr_00g0058930</name>
</gene>
<dbReference type="EMBL" id="BJWL01000314">
    <property type="protein sequence ID" value="GFS38695.1"/>
    <property type="molecule type" value="Genomic_DNA"/>
</dbReference>
<feature type="region of interest" description="Disordered" evidence="2">
    <location>
        <begin position="263"/>
        <end position="282"/>
    </location>
</feature>
<comment type="caution">
    <text evidence="3">The sequence shown here is derived from an EMBL/GenBank/DDBJ whole genome shotgun (WGS) entry which is preliminary data.</text>
</comment>
<protein>
    <submittedName>
        <fullName evidence="3">Uncharacterized protein</fullName>
    </submittedName>
</protein>
<keyword evidence="4" id="KW-1185">Reference proteome</keyword>
<keyword evidence="1" id="KW-0175">Coiled coil</keyword>
<feature type="compositionally biased region" description="Polar residues" evidence="2">
    <location>
        <begin position="37"/>
        <end position="52"/>
    </location>
</feature>
<organism evidence="3 4">
    <name type="scientific">Actinidia rufa</name>
    <dbReference type="NCBI Taxonomy" id="165716"/>
    <lineage>
        <taxon>Eukaryota</taxon>
        <taxon>Viridiplantae</taxon>
        <taxon>Streptophyta</taxon>
        <taxon>Embryophyta</taxon>
        <taxon>Tracheophyta</taxon>
        <taxon>Spermatophyta</taxon>
        <taxon>Magnoliopsida</taxon>
        <taxon>eudicotyledons</taxon>
        <taxon>Gunneridae</taxon>
        <taxon>Pentapetalae</taxon>
        <taxon>asterids</taxon>
        <taxon>Ericales</taxon>
        <taxon>Actinidiaceae</taxon>
        <taxon>Actinidia</taxon>
    </lineage>
</organism>
<feature type="coiled-coil region" evidence="1">
    <location>
        <begin position="396"/>
        <end position="434"/>
    </location>
</feature>
<evidence type="ECO:0000256" key="2">
    <source>
        <dbReference type="SAM" id="MobiDB-lite"/>
    </source>
</evidence>
<accession>A0A7J0DQ04</accession>
<dbReference type="Proteomes" id="UP000585474">
    <property type="component" value="Unassembled WGS sequence"/>
</dbReference>
<feature type="compositionally biased region" description="Basic and acidic residues" evidence="2">
    <location>
        <begin position="273"/>
        <end position="282"/>
    </location>
</feature>
<feature type="region of interest" description="Disordered" evidence="2">
    <location>
        <begin position="37"/>
        <end position="57"/>
    </location>
</feature>
<evidence type="ECO:0000313" key="3">
    <source>
        <dbReference type="EMBL" id="GFS38695.1"/>
    </source>
</evidence>